<keyword evidence="2" id="KW-1185">Reference proteome</keyword>
<accession>A0A1B0CZI5</accession>
<dbReference type="VEuPathDB" id="VectorBase:PPAI000507"/>
<evidence type="ECO:0000313" key="2">
    <source>
        <dbReference type="Proteomes" id="UP000092462"/>
    </source>
</evidence>
<dbReference type="GO" id="GO:0031267">
    <property type="term" value="F:small GTPase binding"/>
    <property type="evidence" value="ECO:0007669"/>
    <property type="project" value="TreeGrafter"/>
</dbReference>
<dbReference type="Proteomes" id="UP000092462">
    <property type="component" value="Unassembled WGS sequence"/>
</dbReference>
<name>A0A1B0CZI5_PHLPP</name>
<dbReference type="AlphaFoldDB" id="A0A1B0CZI5"/>
<organism evidence="1 2">
    <name type="scientific">Phlebotomus papatasi</name>
    <name type="common">Sandfly</name>
    <dbReference type="NCBI Taxonomy" id="29031"/>
    <lineage>
        <taxon>Eukaryota</taxon>
        <taxon>Metazoa</taxon>
        <taxon>Ecdysozoa</taxon>
        <taxon>Arthropoda</taxon>
        <taxon>Hexapoda</taxon>
        <taxon>Insecta</taxon>
        <taxon>Pterygota</taxon>
        <taxon>Neoptera</taxon>
        <taxon>Endopterygota</taxon>
        <taxon>Diptera</taxon>
        <taxon>Nematocera</taxon>
        <taxon>Psychodoidea</taxon>
        <taxon>Psychodidae</taxon>
        <taxon>Phlebotomus</taxon>
        <taxon>Phlebotomus</taxon>
    </lineage>
</organism>
<dbReference type="SUPFAM" id="SSF109993">
    <property type="entry name" value="VPS9 domain"/>
    <property type="match status" value="1"/>
</dbReference>
<dbReference type="VEuPathDB" id="VectorBase:PPAPM1_003769"/>
<dbReference type="PANTHER" id="PTHR23101">
    <property type="entry name" value="RAB GDP/GTP EXCHANGE FACTOR"/>
    <property type="match status" value="1"/>
</dbReference>
<protein>
    <submittedName>
        <fullName evidence="1">Uncharacterized protein</fullName>
    </submittedName>
</protein>
<dbReference type="PANTHER" id="PTHR23101:SF104">
    <property type="entry name" value="PROTEIN SPRINT"/>
    <property type="match status" value="1"/>
</dbReference>
<dbReference type="Gene3D" id="1.20.1050.80">
    <property type="entry name" value="VPS9 domain"/>
    <property type="match status" value="1"/>
</dbReference>
<dbReference type="GO" id="GO:0030139">
    <property type="term" value="C:endocytic vesicle"/>
    <property type="evidence" value="ECO:0007669"/>
    <property type="project" value="TreeGrafter"/>
</dbReference>
<dbReference type="Pfam" id="PF02204">
    <property type="entry name" value="VPS9"/>
    <property type="match status" value="1"/>
</dbReference>
<dbReference type="InterPro" id="IPR037191">
    <property type="entry name" value="VPS9_dom_sf"/>
</dbReference>
<dbReference type="InterPro" id="IPR045046">
    <property type="entry name" value="Vps9-like"/>
</dbReference>
<dbReference type="EMBL" id="AJVK01020804">
    <property type="status" value="NOT_ANNOTATED_CDS"/>
    <property type="molecule type" value="Genomic_DNA"/>
</dbReference>
<dbReference type="GO" id="GO:0016192">
    <property type="term" value="P:vesicle-mediated transport"/>
    <property type="evidence" value="ECO:0007669"/>
    <property type="project" value="InterPro"/>
</dbReference>
<proteinExistence type="predicted"/>
<sequence length="719" mass="80768">MPARPSGSINSVTFDLNVCEQSVSDVCFRGPHGSDPSTISSGSTPRKFPLKSILRKNSKYGRTDRWPQTKWIKDSGGLSKIIKRDIWESRGFLWPDNVDTMPINQQIYMLRIWEVIENELEEEENDVDLSTYEIVDPPPSVVDLTLYNPETDEDGVFAGADQPFVEDRLNSTSDFFETEWILGYSIDRSLSNDSFAVIESTSQPTTSEAGSNSMGEIQEDSDEIERYRLEKLLSIQDSISASKDHFDKGRLVVPVVFHRSQGYPYSSSLLVKKNLTSTDIEEAFGLSDNGSIIINLDHIVVHQGYFGFNRGKAKKKYKNVPKGKDPLNPTTMDKLRMWFKDRVAKRLHKKLEKLRNLFRGHPRNKTTSGGPGESVGAYAMSLANDPTSTFARNIENFICCTKESREAAPQIVMRNMRQFMSGMKNYLVKHGEGDFQLEVQRACSRLKPDEFLNLDTILEGVMQRLVVLPLREHLYGLFVEYYTRSRDIQLLVENVRFASGKSAIDMGIRKEISPPSESSMRYIAMILQRLQEAEQPLEKLDYLLAAVSAIFEATGSPKNNALCADDFLPILVYVVAKSGFVGAEIEAEFMWGLLQPSLLSGEAGYYLTALCSAAHVLKTFKDSQNEMSGTIDCPTFSVNEFEEAIVLRIGDPRLVSDDTADFFGGCMRTNRQGPQTLLMDSECPQDARLAARGKHWMLAYKRIDAKIAWPTTAASTSGS</sequence>
<evidence type="ECO:0000313" key="1">
    <source>
        <dbReference type="EnsemblMetazoa" id="PPAI000507-PA"/>
    </source>
</evidence>
<dbReference type="EnsemblMetazoa" id="PPAI000507-RA">
    <property type="protein sequence ID" value="PPAI000507-PA"/>
    <property type="gene ID" value="PPAI000507"/>
</dbReference>
<dbReference type="GO" id="GO:0005085">
    <property type="term" value="F:guanyl-nucleotide exchange factor activity"/>
    <property type="evidence" value="ECO:0007669"/>
    <property type="project" value="InterPro"/>
</dbReference>
<dbReference type="PROSITE" id="PS51205">
    <property type="entry name" value="VPS9"/>
    <property type="match status" value="1"/>
</dbReference>
<dbReference type="SMART" id="SM00167">
    <property type="entry name" value="VPS9"/>
    <property type="match status" value="1"/>
</dbReference>
<reference evidence="1" key="1">
    <citation type="submission" date="2022-08" db="UniProtKB">
        <authorList>
            <consortium name="EnsemblMetazoa"/>
        </authorList>
    </citation>
    <scope>IDENTIFICATION</scope>
    <source>
        <strain evidence="1">Israel</strain>
    </source>
</reference>
<dbReference type="Pfam" id="PF23268">
    <property type="entry name" value="RIN1"/>
    <property type="match status" value="1"/>
</dbReference>
<dbReference type="GO" id="GO:0005829">
    <property type="term" value="C:cytosol"/>
    <property type="evidence" value="ECO:0007669"/>
    <property type="project" value="TreeGrafter"/>
</dbReference>
<dbReference type="InterPro" id="IPR003123">
    <property type="entry name" value="VPS9"/>
</dbReference>